<feature type="region of interest" description="Disordered" evidence="6">
    <location>
        <begin position="1"/>
        <end position="739"/>
    </location>
</feature>
<dbReference type="PROSITE" id="PS51194">
    <property type="entry name" value="HELICASE_CTER"/>
    <property type="match status" value="1"/>
</dbReference>
<dbReference type="InterPro" id="IPR014001">
    <property type="entry name" value="Helicase_ATP-bd"/>
</dbReference>
<dbReference type="AlphaFoldDB" id="A0A9P5VKG5"/>
<dbReference type="PROSITE" id="PS51192">
    <property type="entry name" value="HELICASE_ATP_BIND_1"/>
    <property type="match status" value="1"/>
</dbReference>
<accession>A0A9P5VKG5</accession>
<evidence type="ECO:0000256" key="3">
    <source>
        <dbReference type="ARBA" id="ARBA00022801"/>
    </source>
</evidence>
<feature type="compositionally biased region" description="Basic residues" evidence="6">
    <location>
        <begin position="354"/>
        <end position="363"/>
    </location>
</feature>
<comment type="caution">
    <text evidence="9">The sequence shown here is derived from an EMBL/GenBank/DDBJ whole genome shotgun (WGS) entry which is preliminary data.</text>
</comment>
<organism evidence="9 10">
    <name type="scientific">Podila minutissima</name>
    <dbReference type="NCBI Taxonomy" id="64525"/>
    <lineage>
        <taxon>Eukaryota</taxon>
        <taxon>Fungi</taxon>
        <taxon>Fungi incertae sedis</taxon>
        <taxon>Mucoromycota</taxon>
        <taxon>Mortierellomycotina</taxon>
        <taxon>Mortierellomycetes</taxon>
        <taxon>Mortierellales</taxon>
        <taxon>Mortierellaceae</taxon>
        <taxon>Podila</taxon>
    </lineage>
</organism>
<keyword evidence="9" id="KW-0396">Initiation factor</keyword>
<dbReference type="GO" id="GO:0005524">
    <property type="term" value="F:ATP binding"/>
    <property type="evidence" value="ECO:0007669"/>
    <property type="project" value="UniProtKB-KW"/>
</dbReference>
<keyword evidence="4" id="KW-0347">Helicase</keyword>
<evidence type="ECO:0000313" key="10">
    <source>
        <dbReference type="Proteomes" id="UP000696485"/>
    </source>
</evidence>
<dbReference type="Gene3D" id="3.40.50.300">
    <property type="entry name" value="P-loop containing nucleotide triphosphate hydrolases"/>
    <property type="match status" value="2"/>
</dbReference>
<evidence type="ECO:0000256" key="4">
    <source>
        <dbReference type="ARBA" id="ARBA00022806"/>
    </source>
</evidence>
<dbReference type="Pfam" id="PF00270">
    <property type="entry name" value="DEAD"/>
    <property type="match status" value="1"/>
</dbReference>
<dbReference type="InterPro" id="IPR011545">
    <property type="entry name" value="DEAD/DEAH_box_helicase_dom"/>
</dbReference>
<keyword evidence="2" id="KW-0547">Nucleotide-binding</keyword>
<keyword evidence="3" id="KW-0378">Hydrolase</keyword>
<feature type="compositionally biased region" description="Low complexity" evidence="6">
    <location>
        <begin position="331"/>
        <end position="343"/>
    </location>
</feature>
<feature type="compositionally biased region" description="Basic and acidic residues" evidence="6">
    <location>
        <begin position="681"/>
        <end position="695"/>
    </location>
</feature>
<dbReference type="EMBL" id="JAAAUY010000527">
    <property type="protein sequence ID" value="KAF9328842.1"/>
    <property type="molecule type" value="Genomic_DNA"/>
</dbReference>
<dbReference type="SUPFAM" id="SSF52540">
    <property type="entry name" value="P-loop containing nucleoside triphosphate hydrolases"/>
    <property type="match status" value="2"/>
</dbReference>
<sequence length="1114" mass="121642">MSSESGPKQDPARGDNVASSHREQRIDSHDVPKVQAKNGNINGKGNSTQTQSGGSTNNHTSTPPSNSRPSSRLGSKPKRGSSTSRGGGPLRSPSTRATVTSGEGEQGDSMKPSSSVEQVGLGVTTTESSNKASNHRQADSETQRSQTQGHGGEHGSGVYSVPDRNLHHHHPQSAYPRGRSGRFSTGDRPTNSHFSSSQTGSPRFSSRGGRQGSTTRGEGEDSRGRKYDRKTVQDNANHSTSSTGDAPKAVDNNSATSHKPEEPRRNTETSTGSRPPRQREPHVVSETKMTQHATRSPRPPRSPRRGFSERGFEPRNGSQTPGPEDRHNGDSGQPSSTQPSQPSDISADKDAGSVKKRKSKKPKKKDEGEGSTATLNGASKEEDSKPVPAEVTSKEERPQSPTIHPSTSTNQSAEESGRAWVSKTQAQRLENAQIGQASPRNTRESSTMHHPGNNSGNTFSRPPINRPRRDESGPYAGKGNWSREHKDPHFSSQRQGPRREPGDSPAGDGWGKPHDSDADKPIGREPKESTTAMDGWGEPPKGKPGQENHQDAKEVKDVQTDGWGDRSQLDVAAVSTGWGEAPAADRKWGEDIPWEKTGGTLNKSDWQDHRGHASERGRGASFAGRGRGRGDARFPNVPFQGRLHGSHDSRERGFNDPRSSLGARTVRQEARGTRPSTASRAFDKGEQRPESKASEDATSQQGAKDEDKAGQHSKTVATTVEMQRTHSHGSADVRLDPRYNKEAGTFRSNQRNGPSQGSFSSNLTRVSNIQKLAMKPIGRGKDVIAQSQSQKDRTNTLAIALLQKLSAENNDCQAILICSRGVDPQKVYDDLQVWFKGTGISCIYLKDPIDVSLLAKDVPKQVVVATLGPLREVLNNKEVSNNRGLDIKAVETGVVLMRTDEIFQLAAGAFEQVWGMIPRSSQKILMTGHIGPKVQQAKELYFREDAAVLRADELTLQWSEHYHVNVESPDARWGVLVDIFDKNPEISHVVIVTQSQSVSETLANKLSDMNLPVHAVWSMADKTDTARMFNSAEKCILVAESKLLDHLDLDHFSLVINYDVPKKAAHYIDSFGPFGRSGLRTMMINFVQMSDPSQQRTFDEMESLYSIKIKEMKC</sequence>
<feature type="compositionally biased region" description="Polar residues" evidence="6">
    <location>
        <begin position="422"/>
        <end position="440"/>
    </location>
</feature>
<feature type="compositionally biased region" description="Basic and acidic residues" evidence="6">
    <location>
        <begin position="258"/>
        <end position="267"/>
    </location>
</feature>
<gene>
    <name evidence="9" type="primary">EIF-4A</name>
    <name evidence="9" type="ORF">BG006_008029</name>
</gene>
<feature type="domain" description="Helicase C-terminal" evidence="8">
    <location>
        <begin position="975"/>
        <end position="1114"/>
    </location>
</feature>
<evidence type="ECO:0000259" key="7">
    <source>
        <dbReference type="PROSITE" id="PS51192"/>
    </source>
</evidence>
<dbReference type="Proteomes" id="UP000696485">
    <property type="component" value="Unassembled WGS sequence"/>
</dbReference>
<reference evidence="9" key="1">
    <citation type="journal article" date="2020" name="Fungal Divers.">
        <title>Resolving the Mortierellaceae phylogeny through synthesis of multi-gene phylogenetics and phylogenomics.</title>
        <authorList>
            <person name="Vandepol N."/>
            <person name="Liber J."/>
            <person name="Desiro A."/>
            <person name="Na H."/>
            <person name="Kennedy M."/>
            <person name="Barry K."/>
            <person name="Grigoriev I.V."/>
            <person name="Miller A.N."/>
            <person name="O'Donnell K."/>
            <person name="Stajich J.E."/>
            <person name="Bonito G."/>
        </authorList>
    </citation>
    <scope>NUCLEOTIDE SEQUENCE</scope>
    <source>
        <strain evidence="9">NVP1</strain>
    </source>
</reference>
<feature type="compositionally biased region" description="Basic and acidic residues" evidence="6">
    <location>
        <begin position="729"/>
        <end position="739"/>
    </location>
</feature>
<dbReference type="PANTHER" id="PTHR47958">
    <property type="entry name" value="ATP-DEPENDENT RNA HELICASE DBP3"/>
    <property type="match status" value="1"/>
</dbReference>
<feature type="compositionally biased region" description="Basic and acidic residues" evidence="6">
    <location>
        <begin position="20"/>
        <end position="32"/>
    </location>
</feature>
<proteinExistence type="predicted"/>
<dbReference type="GO" id="GO:0003724">
    <property type="term" value="F:RNA helicase activity"/>
    <property type="evidence" value="ECO:0007669"/>
    <property type="project" value="UniProtKB-EC"/>
</dbReference>
<feature type="domain" description="Helicase ATP-binding" evidence="7">
    <location>
        <begin position="774"/>
        <end position="948"/>
    </location>
</feature>
<evidence type="ECO:0000259" key="8">
    <source>
        <dbReference type="PROSITE" id="PS51194"/>
    </source>
</evidence>
<keyword evidence="5" id="KW-0067">ATP-binding</keyword>
<evidence type="ECO:0000256" key="6">
    <source>
        <dbReference type="SAM" id="MobiDB-lite"/>
    </source>
</evidence>
<feature type="compositionally biased region" description="Low complexity" evidence="6">
    <location>
        <begin position="199"/>
        <end position="216"/>
    </location>
</feature>
<dbReference type="EC" id="3.6.4.13" evidence="1"/>
<feature type="compositionally biased region" description="Polar residues" evidence="6">
    <location>
        <begin position="92"/>
        <end position="103"/>
    </location>
</feature>
<feature type="compositionally biased region" description="Polar residues" evidence="6">
    <location>
        <begin position="712"/>
        <end position="722"/>
    </location>
</feature>
<feature type="compositionally biased region" description="Polar residues" evidence="6">
    <location>
        <begin position="111"/>
        <end position="132"/>
    </location>
</feature>
<evidence type="ECO:0000313" key="9">
    <source>
        <dbReference type="EMBL" id="KAF9328842.1"/>
    </source>
</evidence>
<evidence type="ECO:0000256" key="5">
    <source>
        <dbReference type="ARBA" id="ARBA00022840"/>
    </source>
</evidence>
<feature type="compositionally biased region" description="Basic and acidic residues" evidence="6">
    <location>
        <begin position="511"/>
        <end position="528"/>
    </location>
</feature>
<feature type="compositionally biased region" description="Basic and acidic residues" evidence="6">
    <location>
        <begin position="583"/>
        <end position="594"/>
    </location>
</feature>
<dbReference type="GO" id="GO:0003743">
    <property type="term" value="F:translation initiation factor activity"/>
    <property type="evidence" value="ECO:0007669"/>
    <property type="project" value="UniProtKB-KW"/>
</dbReference>
<feature type="compositionally biased region" description="Polar residues" evidence="6">
    <location>
        <begin position="37"/>
        <end position="54"/>
    </location>
</feature>
<evidence type="ECO:0000256" key="1">
    <source>
        <dbReference type="ARBA" id="ARBA00012552"/>
    </source>
</evidence>
<keyword evidence="10" id="KW-1185">Reference proteome</keyword>
<feature type="compositionally biased region" description="Basic and acidic residues" evidence="6">
    <location>
        <begin position="605"/>
        <end position="618"/>
    </location>
</feature>
<protein>
    <recommendedName>
        <fullName evidence="1">RNA helicase</fullName>
        <ecNumber evidence="1">3.6.4.13</ecNumber>
    </recommendedName>
</protein>
<feature type="compositionally biased region" description="Basic and acidic residues" evidence="6">
    <location>
        <begin position="540"/>
        <end position="568"/>
    </location>
</feature>
<feature type="compositionally biased region" description="Polar residues" evidence="6">
    <location>
        <begin position="233"/>
        <end position="244"/>
    </location>
</feature>
<name>A0A9P5VKG5_9FUNG</name>
<feature type="compositionally biased region" description="Polar residues" evidence="6">
    <location>
        <begin position="399"/>
        <end position="414"/>
    </location>
</feature>
<feature type="compositionally biased region" description="Basic and acidic residues" evidence="6">
    <location>
        <begin position="645"/>
        <end position="655"/>
    </location>
</feature>
<feature type="compositionally biased region" description="Low complexity" evidence="6">
    <location>
        <begin position="55"/>
        <end position="72"/>
    </location>
</feature>
<dbReference type="InterPro" id="IPR001650">
    <property type="entry name" value="Helicase_C-like"/>
</dbReference>
<dbReference type="GO" id="GO:0003676">
    <property type="term" value="F:nucleic acid binding"/>
    <property type="evidence" value="ECO:0007669"/>
    <property type="project" value="InterPro"/>
</dbReference>
<evidence type="ECO:0000256" key="2">
    <source>
        <dbReference type="ARBA" id="ARBA00022741"/>
    </source>
</evidence>
<dbReference type="GO" id="GO:0016787">
    <property type="term" value="F:hydrolase activity"/>
    <property type="evidence" value="ECO:0007669"/>
    <property type="project" value="UniProtKB-KW"/>
</dbReference>
<dbReference type="InterPro" id="IPR027417">
    <property type="entry name" value="P-loop_NTPase"/>
</dbReference>
<feature type="compositionally biased region" description="Polar residues" evidence="6">
    <location>
        <begin position="187"/>
        <end position="198"/>
    </location>
</feature>
<feature type="compositionally biased region" description="Basic and acidic residues" evidence="6">
    <location>
        <begin position="217"/>
        <end position="232"/>
    </location>
</feature>
<keyword evidence="9" id="KW-0648">Protein biosynthesis</keyword>